<dbReference type="eggNOG" id="KOG4293">
    <property type="taxonomic scope" value="Eukaryota"/>
</dbReference>
<proteinExistence type="predicted"/>
<protein>
    <submittedName>
        <fullName evidence="3">Uncharacterized protein</fullName>
    </submittedName>
</protein>
<feature type="signal peptide" evidence="2">
    <location>
        <begin position="1"/>
        <end position="17"/>
    </location>
</feature>
<keyword evidence="2" id="KW-0732">Signal</keyword>
<keyword evidence="4" id="KW-1185">Reference proteome</keyword>
<gene>
    <name evidence="3" type="ORF">CRE_11532</name>
</gene>
<dbReference type="STRING" id="31234.E3NME0"/>
<feature type="region of interest" description="Disordered" evidence="1">
    <location>
        <begin position="105"/>
        <end position="124"/>
    </location>
</feature>
<organism evidence="4">
    <name type="scientific">Caenorhabditis remanei</name>
    <name type="common">Caenorhabditis vulgaris</name>
    <dbReference type="NCBI Taxonomy" id="31234"/>
    <lineage>
        <taxon>Eukaryota</taxon>
        <taxon>Metazoa</taxon>
        <taxon>Ecdysozoa</taxon>
        <taxon>Nematoda</taxon>
        <taxon>Chromadorea</taxon>
        <taxon>Rhabditida</taxon>
        <taxon>Rhabditina</taxon>
        <taxon>Rhabditomorpha</taxon>
        <taxon>Rhabditoidea</taxon>
        <taxon>Rhabditidae</taxon>
        <taxon>Peloderinae</taxon>
        <taxon>Caenorhabditis</taxon>
    </lineage>
</organism>
<reference evidence="3" key="1">
    <citation type="submission" date="2007-07" db="EMBL/GenBank/DDBJ databases">
        <title>PCAP assembly of the Caenorhabditis remanei genome.</title>
        <authorList>
            <consortium name="The Caenorhabditis remanei Sequencing Consortium"/>
            <person name="Wilson R.K."/>
        </authorList>
    </citation>
    <scope>NUCLEOTIDE SEQUENCE [LARGE SCALE GENOMIC DNA]</scope>
    <source>
        <strain evidence="3">PB4641</strain>
    </source>
</reference>
<evidence type="ECO:0000313" key="4">
    <source>
        <dbReference type="Proteomes" id="UP000008281"/>
    </source>
</evidence>
<name>E3NME0_CAERE</name>
<dbReference type="OrthoDB" id="5777123at2759"/>
<dbReference type="HOGENOM" id="CLU_2006032_0_0_1"/>
<dbReference type="EMBL" id="DS269025">
    <property type="protein sequence ID" value="EFP07307.1"/>
    <property type="molecule type" value="Genomic_DNA"/>
</dbReference>
<evidence type="ECO:0000256" key="1">
    <source>
        <dbReference type="SAM" id="MobiDB-lite"/>
    </source>
</evidence>
<dbReference type="InParanoid" id="E3NME0"/>
<accession>E3NME0</accession>
<evidence type="ECO:0000256" key="2">
    <source>
        <dbReference type="SAM" id="SignalP"/>
    </source>
</evidence>
<dbReference type="PANTHER" id="PTHR46901:SF3">
    <property type="entry name" value="EGF-LIKE DOMAIN-CONTAINING PROTEIN"/>
    <property type="match status" value="1"/>
</dbReference>
<sequence>MLIRAVFALLLASTATAHIKLVYPPARAPALDFYSSSNSQPPCGVPKPAAGEGVRTFMKAGSTIEMSWFVAVPHMVSIEGLGGSLTSKTFLNLFPYLKIVAKSKSTPTKTYIPQKESNSGPLEP</sequence>
<dbReference type="AlphaFoldDB" id="E3NME0"/>
<evidence type="ECO:0000313" key="3">
    <source>
        <dbReference type="EMBL" id="EFP07307.1"/>
    </source>
</evidence>
<feature type="chain" id="PRO_5003178779" evidence="2">
    <location>
        <begin position="18"/>
        <end position="124"/>
    </location>
</feature>
<dbReference type="PANTHER" id="PTHR46901">
    <property type="entry name" value="GH04942P"/>
    <property type="match status" value="1"/>
</dbReference>
<dbReference type="Proteomes" id="UP000008281">
    <property type="component" value="Unassembled WGS sequence"/>
</dbReference>